<evidence type="ECO:0000313" key="2">
    <source>
        <dbReference type="EMBL" id="GJS62033.1"/>
    </source>
</evidence>
<proteinExistence type="predicted"/>
<organism evidence="2 3">
    <name type="scientific">Tanacetum coccineum</name>
    <dbReference type="NCBI Taxonomy" id="301880"/>
    <lineage>
        <taxon>Eukaryota</taxon>
        <taxon>Viridiplantae</taxon>
        <taxon>Streptophyta</taxon>
        <taxon>Embryophyta</taxon>
        <taxon>Tracheophyta</taxon>
        <taxon>Spermatophyta</taxon>
        <taxon>Magnoliopsida</taxon>
        <taxon>eudicotyledons</taxon>
        <taxon>Gunneridae</taxon>
        <taxon>Pentapetalae</taxon>
        <taxon>asterids</taxon>
        <taxon>campanulids</taxon>
        <taxon>Asterales</taxon>
        <taxon>Asteraceae</taxon>
        <taxon>Asteroideae</taxon>
        <taxon>Anthemideae</taxon>
        <taxon>Anthemidinae</taxon>
        <taxon>Tanacetum</taxon>
    </lineage>
</organism>
<feature type="compositionally biased region" description="Polar residues" evidence="1">
    <location>
        <begin position="108"/>
        <end position="130"/>
    </location>
</feature>
<feature type="compositionally biased region" description="Basic and acidic residues" evidence="1">
    <location>
        <begin position="85"/>
        <end position="102"/>
    </location>
</feature>
<gene>
    <name evidence="2" type="ORF">Tco_0656817</name>
</gene>
<reference evidence="2" key="1">
    <citation type="journal article" date="2022" name="Int. J. Mol. Sci.">
        <title>Draft Genome of Tanacetum Coccineum: Genomic Comparison of Closely Related Tanacetum-Family Plants.</title>
        <authorList>
            <person name="Yamashiro T."/>
            <person name="Shiraishi A."/>
            <person name="Nakayama K."/>
            <person name="Satake H."/>
        </authorList>
    </citation>
    <scope>NUCLEOTIDE SEQUENCE</scope>
</reference>
<reference evidence="2" key="2">
    <citation type="submission" date="2022-01" db="EMBL/GenBank/DDBJ databases">
        <authorList>
            <person name="Yamashiro T."/>
            <person name="Shiraishi A."/>
            <person name="Satake H."/>
            <person name="Nakayama K."/>
        </authorList>
    </citation>
    <scope>NUCLEOTIDE SEQUENCE</scope>
</reference>
<dbReference type="EMBL" id="BQNB010009332">
    <property type="protein sequence ID" value="GJS62033.1"/>
    <property type="molecule type" value="Genomic_DNA"/>
</dbReference>
<accession>A0ABQ4XAJ7</accession>
<evidence type="ECO:0000313" key="3">
    <source>
        <dbReference type="Proteomes" id="UP001151760"/>
    </source>
</evidence>
<protein>
    <submittedName>
        <fullName evidence="2">Uncharacterized protein</fullName>
    </submittedName>
</protein>
<comment type="caution">
    <text evidence="2">The sequence shown here is derived from an EMBL/GenBank/DDBJ whole genome shotgun (WGS) entry which is preliminary data.</text>
</comment>
<dbReference type="Proteomes" id="UP001151760">
    <property type="component" value="Unassembled WGS sequence"/>
</dbReference>
<feature type="region of interest" description="Disordered" evidence="1">
    <location>
        <begin position="67"/>
        <end position="149"/>
    </location>
</feature>
<sequence length="265" mass="29880">MFNKHKNWLVHKQTACGKDFSNPFMVDNLQKLYGSQLTLLHSEGLASPGSNSSWVDIDQVHQNGDLKNRSVWIHPPGLQDDDPYDDAHHEGENDAKRQKMSEHGTYVSGESSSGQVNESKPGPSTSGNQEQLDDFDSWTNSYATNDDELPIEKVSQELEMSINNEMSQNVDEAKLCKVVNELRKEILVLSHPQSPTLVVQSCQRDPKAHALSLVNQDLLYLKKGSSGSEKIMMSLHKFPAVIFPDDDIEERTYIWEESTCKDLLH</sequence>
<name>A0ABQ4XAJ7_9ASTR</name>
<keyword evidence="3" id="KW-1185">Reference proteome</keyword>
<evidence type="ECO:0000256" key="1">
    <source>
        <dbReference type="SAM" id="MobiDB-lite"/>
    </source>
</evidence>